<keyword evidence="5 7" id="KW-0689">Ribosomal protein</keyword>
<evidence type="ECO:0000256" key="5">
    <source>
        <dbReference type="ARBA" id="ARBA00022980"/>
    </source>
</evidence>
<keyword evidence="4" id="KW-0862">Zinc</keyword>
<gene>
    <name evidence="7" type="ORF">LYPA_23C004433</name>
</gene>
<dbReference type="Proteomes" id="UP000386466">
    <property type="component" value="Unassembled WGS sequence"/>
</dbReference>
<dbReference type="InterPro" id="IPR002674">
    <property type="entry name" value="Ribosomal_eL43"/>
</dbReference>
<proteinExistence type="inferred from homology"/>
<dbReference type="GO" id="GO:0070180">
    <property type="term" value="F:large ribosomal subunit rRNA binding"/>
    <property type="evidence" value="ECO:0007669"/>
    <property type="project" value="TreeGrafter"/>
</dbReference>
<evidence type="ECO:0000256" key="2">
    <source>
        <dbReference type="ARBA" id="ARBA00022723"/>
    </source>
</evidence>
<comment type="similarity">
    <text evidence="1">Belongs to the eukaryotic ribosomal protein eL43 family.</text>
</comment>
<dbReference type="PANTHER" id="PTHR48188">
    <property type="entry name" value="60S RIBOSOMAL PROTEIN L43"/>
    <property type="match status" value="1"/>
</dbReference>
<dbReference type="GO" id="GO:0003735">
    <property type="term" value="F:structural constituent of ribosome"/>
    <property type="evidence" value="ECO:0007669"/>
    <property type="project" value="InterPro"/>
</dbReference>
<feature type="non-terminal residue" evidence="7">
    <location>
        <position position="1"/>
    </location>
</feature>
<name>A0A485PJK2_LYNPA</name>
<evidence type="ECO:0000256" key="3">
    <source>
        <dbReference type="ARBA" id="ARBA00022771"/>
    </source>
</evidence>
<dbReference type="GO" id="GO:0006412">
    <property type="term" value="P:translation"/>
    <property type="evidence" value="ECO:0007669"/>
    <property type="project" value="InterPro"/>
</dbReference>
<accession>A0A485PJK2</accession>
<keyword evidence="8" id="KW-1185">Reference proteome</keyword>
<dbReference type="GO" id="GO:0008270">
    <property type="term" value="F:zinc ion binding"/>
    <property type="evidence" value="ECO:0007669"/>
    <property type="project" value="UniProtKB-KW"/>
</dbReference>
<dbReference type="InterPro" id="IPR011332">
    <property type="entry name" value="Ribosomal_zn-bd"/>
</dbReference>
<keyword evidence="2" id="KW-0479">Metal-binding</keyword>
<evidence type="ECO:0000256" key="6">
    <source>
        <dbReference type="ARBA" id="ARBA00023274"/>
    </source>
</evidence>
<sequence length="69" mass="7810">KMAKKIEISQHAKYTCFFCGKTKMERGTVGMWHCGSQMKTVVGGTWSYTTGSAITMMSTIRRPEELKDQ</sequence>
<evidence type="ECO:0000313" key="8">
    <source>
        <dbReference type="Proteomes" id="UP000386466"/>
    </source>
</evidence>
<evidence type="ECO:0000313" key="7">
    <source>
        <dbReference type="EMBL" id="VFV44997.1"/>
    </source>
</evidence>
<dbReference type="GO" id="GO:0022625">
    <property type="term" value="C:cytosolic large ribosomal subunit"/>
    <property type="evidence" value="ECO:0007669"/>
    <property type="project" value="TreeGrafter"/>
</dbReference>
<keyword evidence="3" id="KW-0863">Zinc-finger</keyword>
<dbReference type="InterPro" id="IPR011331">
    <property type="entry name" value="Ribosomal_eL37/eL43"/>
</dbReference>
<organism evidence="7 8">
    <name type="scientific">Lynx pardinus</name>
    <name type="common">Iberian lynx</name>
    <name type="synonym">Felis pardina</name>
    <dbReference type="NCBI Taxonomy" id="191816"/>
    <lineage>
        <taxon>Eukaryota</taxon>
        <taxon>Metazoa</taxon>
        <taxon>Chordata</taxon>
        <taxon>Craniata</taxon>
        <taxon>Vertebrata</taxon>
        <taxon>Euteleostomi</taxon>
        <taxon>Mammalia</taxon>
        <taxon>Eutheria</taxon>
        <taxon>Laurasiatheria</taxon>
        <taxon>Carnivora</taxon>
        <taxon>Feliformia</taxon>
        <taxon>Felidae</taxon>
        <taxon>Felinae</taxon>
        <taxon>Lynx</taxon>
    </lineage>
</organism>
<protein>
    <submittedName>
        <fullName evidence="7">60s ribosomal protein l37a</fullName>
    </submittedName>
</protein>
<evidence type="ECO:0000256" key="1">
    <source>
        <dbReference type="ARBA" id="ARBA00008672"/>
    </source>
</evidence>
<keyword evidence="6" id="KW-0687">Ribonucleoprotein</keyword>
<dbReference type="AlphaFoldDB" id="A0A485PJK2"/>
<dbReference type="EMBL" id="CAAGRJ010036559">
    <property type="protein sequence ID" value="VFV44997.1"/>
    <property type="molecule type" value="Genomic_DNA"/>
</dbReference>
<dbReference type="Pfam" id="PF01780">
    <property type="entry name" value="Ribosomal_L37ae"/>
    <property type="match status" value="1"/>
</dbReference>
<dbReference type="SUPFAM" id="SSF57829">
    <property type="entry name" value="Zn-binding ribosomal proteins"/>
    <property type="match status" value="1"/>
</dbReference>
<reference evidence="7 8" key="1">
    <citation type="submission" date="2019-01" db="EMBL/GenBank/DDBJ databases">
        <authorList>
            <person name="Alioto T."/>
            <person name="Alioto T."/>
        </authorList>
    </citation>
    <scope>NUCLEOTIDE SEQUENCE [LARGE SCALE GENOMIC DNA]</scope>
</reference>
<dbReference type="PANTHER" id="PTHR48188:SF1">
    <property type="entry name" value="LARGE RIBOSOMAL SUBUNIT PROTEIN EL43-RELATED"/>
    <property type="match status" value="1"/>
</dbReference>
<evidence type="ECO:0000256" key="4">
    <source>
        <dbReference type="ARBA" id="ARBA00022833"/>
    </source>
</evidence>
<dbReference type="Gene3D" id="2.20.25.30">
    <property type="match status" value="1"/>
</dbReference>